<sequence length="425" mass="46008">MKITYPKFLQFLTLAACISFASCSKSDNNSPDDGGETTQEKDFQLAYYVESDDAEATYIQGRSQLDSLPISFSNYGYRLPATVTTRFYSSTDGKLVYALDYPAGILAKYQYNGGQNYSRVGSELNASIPLGVTALRMTKLDDSFASVHAVGATAGPTQISESVLTMRPDTAQIGIVNLQTMRVDSYDTKVVMDLGAEWRDKGYRIFRIDAPVESNGKLYFGCGLQRYNLTTGTIDRNLTAEIAATLVVDYPSLQNPKVITTSHLSGSTNGYRTPTAFKNEAGDILQLVSSGKKVSIAKIKNGAYDASFGFDLQAVNNGIVASNGWFYVGNGIGYVPYNKNASGTWGVARVDINNNTVVDLNVPADLSLSDYQYSVARDGKFYMALAPKSGSGNIYIFDITSTSPNGYKLGSAITSAAGQYYIGIF</sequence>
<comment type="caution">
    <text evidence="2">The sequence shown here is derived from an EMBL/GenBank/DDBJ whole genome shotgun (WGS) entry which is preliminary data.</text>
</comment>
<dbReference type="PROSITE" id="PS51257">
    <property type="entry name" value="PROKAR_LIPOPROTEIN"/>
    <property type="match status" value="1"/>
</dbReference>
<protein>
    <recommendedName>
        <fullName evidence="4">DUF4374 domain-containing protein</fullName>
    </recommendedName>
</protein>
<evidence type="ECO:0000256" key="1">
    <source>
        <dbReference type="SAM" id="SignalP"/>
    </source>
</evidence>
<feature type="signal peptide" evidence="1">
    <location>
        <begin position="1"/>
        <end position="21"/>
    </location>
</feature>
<dbReference type="AlphaFoldDB" id="A0A2W5EKL5"/>
<keyword evidence="1" id="KW-0732">Signal</keyword>
<reference evidence="2 3" key="1">
    <citation type="submission" date="2017-11" db="EMBL/GenBank/DDBJ databases">
        <title>Infants hospitalized years apart are colonized by the same room-sourced microbial strains.</title>
        <authorList>
            <person name="Brooks B."/>
            <person name="Olm M.R."/>
            <person name="Firek B.A."/>
            <person name="Baker R."/>
            <person name="Thomas B.C."/>
            <person name="Morowitz M.J."/>
            <person name="Banfield J.F."/>
        </authorList>
    </citation>
    <scope>NUCLEOTIDE SEQUENCE [LARGE SCALE GENOMIC DNA]</scope>
    <source>
        <strain evidence="2">S2_009_000_R2_76</strain>
    </source>
</reference>
<evidence type="ECO:0008006" key="4">
    <source>
        <dbReference type="Google" id="ProtNLM"/>
    </source>
</evidence>
<evidence type="ECO:0000313" key="3">
    <source>
        <dbReference type="Proteomes" id="UP000249645"/>
    </source>
</evidence>
<feature type="chain" id="PRO_5015914055" description="DUF4374 domain-containing protein" evidence="1">
    <location>
        <begin position="22"/>
        <end position="425"/>
    </location>
</feature>
<accession>A0A2W5EKL5</accession>
<evidence type="ECO:0000313" key="2">
    <source>
        <dbReference type="EMBL" id="PZP43758.1"/>
    </source>
</evidence>
<gene>
    <name evidence="2" type="ORF">DI598_15395</name>
</gene>
<dbReference type="EMBL" id="QFOI01000355">
    <property type="protein sequence ID" value="PZP43758.1"/>
    <property type="molecule type" value="Genomic_DNA"/>
</dbReference>
<proteinExistence type="predicted"/>
<dbReference type="Proteomes" id="UP000249645">
    <property type="component" value="Unassembled WGS sequence"/>
</dbReference>
<name>A0A2W5EKL5_9SPHI</name>
<organism evidence="2 3">
    <name type="scientific">Pseudopedobacter saltans</name>
    <dbReference type="NCBI Taxonomy" id="151895"/>
    <lineage>
        <taxon>Bacteria</taxon>
        <taxon>Pseudomonadati</taxon>
        <taxon>Bacteroidota</taxon>
        <taxon>Sphingobacteriia</taxon>
        <taxon>Sphingobacteriales</taxon>
        <taxon>Sphingobacteriaceae</taxon>
        <taxon>Pseudopedobacter</taxon>
    </lineage>
</organism>